<protein>
    <submittedName>
        <fullName evidence="2">Uncharacterized protein</fullName>
    </submittedName>
</protein>
<dbReference type="FunCoup" id="A0A7J7DC52">
    <property type="interactions" value="1493"/>
</dbReference>
<reference evidence="2 3" key="1">
    <citation type="journal article" date="2020" name="Nat. Commun.">
        <title>Genome of Tripterygium wilfordii and identification of cytochrome P450 involved in triptolide biosynthesis.</title>
        <authorList>
            <person name="Tu L."/>
            <person name="Su P."/>
            <person name="Zhang Z."/>
            <person name="Gao L."/>
            <person name="Wang J."/>
            <person name="Hu T."/>
            <person name="Zhou J."/>
            <person name="Zhang Y."/>
            <person name="Zhao Y."/>
            <person name="Liu Y."/>
            <person name="Song Y."/>
            <person name="Tong Y."/>
            <person name="Lu Y."/>
            <person name="Yang J."/>
            <person name="Xu C."/>
            <person name="Jia M."/>
            <person name="Peters R.J."/>
            <person name="Huang L."/>
            <person name="Gao W."/>
        </authorList>
    </citation>
    <scope>NUCLEOTIDE SEQUENCE [LARGE SCALE GENOMIC DNA]</scope>
    <source>
        <strain evidence="3">cv. XIE 37</strain>
        <tissue evidence="2">Leaf</tissue>
    </source>
</reference>
<dbReference type="EMBL" id="JAAARO010000008">
    <property type="protein sequence ID" value="KAF5743965.1"/>
    <property type="molecule type" value="Genomic_DNA"/>
</dbReference>
<feature type="compositionally biased region" description="Basic residues" evidence="1">
    <location>
        <begin position="223"/>
        <end position="252"/>
    </location>
</feature>
<evidence type="ECO:0000256" key="1">
    <source>
        <dbReference type="SAM" id="MobiDB-lite"/>
    </source>
</evidence>
<comment type="caution">
    <text evidence="2">The sequence shown here is derived from an EMBL/GenBank/DDBJ whole genome shotgun (WGS) entry which is preliminary data.</text>
</comment>
<accession>A0A7J7DC52</accession>
<dbReference type="AlphaFoldDB" id="A0A7J7DC52"/>
<feature type="compositionally biased region" description="Basic and acidic residues" evidence="1">
    <location>
        <begin position="72"/>
        <end position="96"/>
    </location>
</feature>
<dbReference type="InParanoid" id="A0A7J7DC52"/>
<gene>
    <name evidence="2" type="ORF">HS088_TW08G00553</name>
</gene>
<dbReference type="PANTHER" id="PTHR34684">
    <property type="entry name" value="OS08G0192200 PROTEIN"/>
    <property type="match status" value="1"/>
</dbReference>
<dbReference type="PANTHER" id="PTHR34684:SF1">
    <property type="entry name" value="OS08G0192200 PROTEIN"/>
    <property type="match status" value="1"/>
</dbReference>
<evidence type="ECO:0000313" key="3">
    <source>
        <dbReference type="Proteomes" id="UP000593562"/>
    </source>
</evidence>
<sequence length="252" mass="29424">MDLDTENKIAAILLREAAELRREAEKEGVLAYLRQPNVRTKPNSRFLTATVLGVQQANRAVEMNEMWRVRQKERELNDKHKGKPRNESCSDRKQKDIGNYLRSESKRHAVVDENASASCSSGHEVVEYCYSREDDGLRDKEIEEFLHSRVKRGRGAVGSRMDETGPYLPPFSDSNDNMSTSPYLRERAIYGPDKPSSLNSYESSEDELEKRRKRAKRDLSSRSNKKHCRKHKSKHKSREKEKKRKEKRRHHK</sequence>
<dbReference type="Proteomes" id="UP000593562">
    <property type="component" value="Unassembled WGS sequence"/>
</dbReference>
<organism evidence="2 3">
    <name type="scientific">Tripterygium wilfordii</name>
    <name type="common">Thunder God vine</name>
    <dbReference type="NCBI Taxonomy" id="458696"/>
    <lineage>
        <taxon>Eukaryota</taxon>
        <taxon>Viridiplantae</taxon>
        <taxon>Streptophyta</taxon>
        <taxon>Embryophyta</taxon>
        <taxon>Tracheophyta</taxon>
        <taxon>Spermatophyta</taxon>
        <taxon>Magnoliopsida</taxon>
        <taxon>eudicotyledons</taxon>
        <taxon>Gunneridae</taxon>
        <taxon>Pentapetalae</taxon>
        <taxon>rosids</taxon>
        <taxon>fabids</taxon>
        <taxon>Celastrales</taxon>
        <taxon>Celastraceae</taxon>
        <taxon>Tripterygium</taxon>
    </lineage>
</organism>
<name>A0A7J7DC52_TRIWF</name>
<dbReference type="OrthoDB" id="552995at2759"/>
<feature type="region of interest" description="Disordered" evidence="1">
    <location>
        <begin position="148"/>
        <end position="252"/>
    </location>
</feature>
<keyword evidence="3" id="KW-1185">Reference proteome</keyword>
<feature type="region of interest" description="Disordered" evidence="1">
    <location>
        <begin position="72"/>
        <end position="105"/>
    </location>
</feature>
<proteinExistence type="predicted"/>
<evidence type="ECO:0000313" key="2">
    <source>
        <dbReference type="EMBL" id="KAF5743965.1"/>
    </source>
</evidence>
<feature type="compositionally biased region" description="Polar residues" evidence="1">
    <location>
        <begin position="172"/>
        <end position="182"/>
    </location>
</feature>